<dbReference type="InterPro" id="IPR032466">
    <property type="entry name" value="Metal_Hydrolase"/>
</dbReference>
<dbReference type="PANTHER" id="PTHR22642:SF2">
    <property type="entry name" value="PROTEIN LONG AFTER FAR-RED 3"/>
    <property type="match status" value="1"/>
</dbReference>
<dbReference type="PANTHER" id="PTHR22642">
    <property type="entry name" value="IMIDAZOLONEPROPIONASE"/>
    <property type="match status" value="1"/>
</dbReference>
<dbReference type="AlphaFoldDB" id="A0A3B0SBL7"/>
<protein>
    <recommendedName>
        <fullName evidence="1">Amidohydrolase 3 domain-containing protein</fullName>
    </recommendedName>
</protein>
<dbReference type="Gene3D" id="3.20.20.140">
    <property type="entry name" value="Metal-dependent hydrolases"/>
    <property type="match status" value="1"/>
</dbReference>
<dbReference type="SUPFAM" id="SSF51556">
    <property type="entry name" value="Metallo-dependent hydrolases"/>
    <property type="match status" value="1"/>
</dbReference>
<organism evidence="2">
    <name type="scientific">hydrothermal vent metagenome</name>
    <dbReference type="NCBI Taxonomy" id="652676"/>
    <lineage>
        <taxon>unclassified sequences</taxon>
        <taxon>metagenomes</taxon>
        <taxon>ecological metagenomes</taxon>
    </lineage>
</organism>
<reference evidence="2" key="1">
    <citation type="submission" date="2018-06" db="EMBL/GenBank/DDBJ databases">
        <authorList>
            <person name="Zhirakovskaya E."/>
        </authorList>
    </citation>
    <scope>NUCLEOTIDE SEQUENCE</scope>
</reference>
<dbReference type="EMBL" id="UOEE01000325">
    <property type="protein sequence ID" value="VAW01670.1"/>
    <property type="molecule type" value="Genomic_DNA"/>
</dbReference>
<dbReference type="SUPFAM" id="SSF51338">
    <property type="entry name" value="Composite domain of metallo-dependent hydrolases"/>
    <property type="match status" value="1"/>
</dbReference>
<feature type="domain" description="Amidohydrolase 3" evidence="1">
    <location>
        <begin position="25"/>
        <end position="497"/>
    </location>
</feature>
<name>A0A3B0SBL7_9ZZZZ</name>
<dbReference type="Gene3D" id="2.30.40.10">
    <property type="entry name" value="Urease, subunit C, domain 1"/>
    <property type="match status" value="1"/>
</dbReference>
<evidence type="ECO:0000313" key="2">
    <source>
        <dbReference type="EMBL" id="VAW01670.1"/>
    </source>
</evidence>
<dbReference type="Pfam" id="PF07969">
    <property type="entry name" value="Amidohydro_3"/>
    <property type="match status" value="1"/>
</dbReference>
<dbReference type="GO" id="GO:0016810">
    <property type="term" value="F:hydrolase activity, acting on carbon-nitrogen (but not peptide) bonds"/>
    <property type="evidence" value="ECO:0007669"/>
    <property type="project" value="InterPro"/>
</dbReference>
<sequence>MAVTAGRIVFVGTRKQAKQFQAKRITNLQGAHLFPGFTDAHAHLFGIGQREVTLNLETTKSLAEMMQAVRQQAEQQPTGNITGRGWIETHWPEARFPNRYDLERAVPGRVVVLRRADGHALVASSSALQAAGIDLQTQDPDGGRIERDGEGAPSGILVDHAMSLVAALTPAPTGEARRASLLAGANVMAGYGWTGVHNMSVGRDDVLLLENMAETNTLPIRVYNGIDQDVRDLLADGPRFKADGRAITRAIKIYMDGALGSRGAALLAPYADEPQTAGLMLTSAEQTLPLLEQALQNGWQIEAHAIGDRGNQEVLNWMQGVFAKYPDIANPRWRVEHAQMLAPSDISRFAELGIIPSMQPSHAIGDLYFAKDRVGAKRLQGAYAWNKLIEAGAIIAAGSDAPVERGDLRIEFYATIARAGLDGFQTDDWQPDQALSRQNALKSFTLWPAFASFQEDDLGTVETGKRADFSVFDRDLMTVAAKDILQAEVLWTIVDGKDSYKAKVLVP</sequence>
<evidence type="ECO:0000259" key="1">
    <source>
        <dbReference type="Pfam" id="PF07969"/>
    </source>
</evidence>
<gene>
    <name evidence="2" type="ORF">MNBD_ALPHA06-212</name>
</gene>
<dbReference type="CDD" id="cd01300">
    <property type="entry name" value="YtcJ_like"/>
    <property type="match status" value="1"/>
</dbReference>
<dbReference type="Gene3D" id="3.10.310.70">
    <property type="match status" value="1"/>
</dbReference>
<accession>A0A3B0SBL7</accession>
<dbReference type="InterPro" id="IPR033932">
    <property type="entry name" value="YtcJ-like"/>
</dbReference>
<proteinExistence type="predicted"/>
<dbReference type="InterPro" id="IPR013108">
    <property type="entry name" value="Amidohydro_3"/>
</dbReference>
<dbReference type="InterPro" id="IPR011059">
    <property type="entry name" value="Metal-dep_hydrolase_composite"/>
</dbReference>